<proteinExistence type="inferred from homology"/>
<evidence type="ECO:0000256" key="4">
    <source>
        <dbReference type="ARBA" id="ARBA00022519"/>
    </source>
</evidence>
<dbReference type="RefSeq" id="WP_130037941.1">
    <property type="nucleotide sequence ID" value="NZ_JACCEV010000001.1"/>
</dbReference>
<reference evidence="11 12" key="1">
    <citation type="submission" date="2020-07" db="EMBL/GenBank/DDBJ databases">
        <title>Taxonomic revisions and descriptions of new bacterial species based on genomic comparisons in the high-G+C-content subgroup of the family Alcaligenaceae.</title>
        <authorList>
            <person name="Szabo A."/>
            <person name="Felfoldi T."/>
        </authorList>
    </citation>
    <scope>NUCLEOTIDE SEQUENCE [LARGE SCALE GENOMIC DNA]</scope>
    <source>
        <strain evidence="11 12">DSM 25667</strain>
    </source>
</reference>
<comment type="caution">
    <text evidence="11">The sequence shown here is derived from an EMBL/GenBank/DDBJ whole genome shotgun (WGS) entry which is preliminary data.</text>
</comment>
<gene>
    <name evidence="11" type="ORF">H0A62_04225</name>
</gene>
<feature type="domain" description="Tripartite ATP-independent periplasmic transporters DctQ component" evidence="10">
    <location>
        <begin position="31"/>
        <end position="161"/>
    </location>
</feature>
<name>A0A853H2K1_9BURK</name>
<keyword evidence="3" id="KW-1003">Cell membrane</keyword>
<evidence type="ECO:0000256" key="5">
    <source>
        <dbReference type="ARBA" id="ARBA00022692"/>
    </source>
</evidence>
<comment type="subunit">
    <text evidence="9">The complex comprises the extracytoplasmic solute receptor protein and the two transmembrane proteins.</text>
</comment>
<dbReference type="GO" id="GO:0022857">
    <property type="term" value="F:transmembrane transporter activity"/>
    <property type="evidence" value="ECO:0007669"/>
    <property type="project" value="UniProtKB-UniRule"/>
</dbReference>
<dbReference type="Proteomes" id="UP000554144">
    <property type="component" value="Unassembled WGS sequence"/>
</dbReference>
<evidence type="ECO:0000256" key="3">
    <source>
        <dbReference type="ARBA" id="ARBA00022475"/>
    </source>
</evidence>
<evidence type="ECO:0000256" key="1">
    <source>
        <dbReference type="ARBA" id="ARBA00004429"/>
    </source>
</evidence>
<protein>
    <recommendedName>
        <fullName evidence="9">TRAP transporter small permease protein</fullName>
    </recommendedName>
</protein>
<comment type="caution">
    <text evidence="9">Lacks conserved residue(s) required for the propagation of feature annotation.</text>
</comment>
<sequence>MHFLLQLSRLIDRVMTAVGKAAGWLVLAAVIISAGNAVVRKVFSTSSNAWLDAQWYLFGAVFMLCASYTLLKNGHVRVDLLMAGRSKRTRDLVDVFGHAFFLIPLSLLMIYESYPFAMRSMELGETSPNAGGLPVWPAKMLILVGFILLLIQAVSELIKRIAILRGQLEDPDSRQDDIPELVEALDVSADPSQRP</sequence>
<evidence type="ECO:0000259" key="10">
    <source>
        <dbReference type="Pfam" id="PF04290"/>
    </source>
</evidence>
<accession>A0A853H2K1</accession>
<comment type="subcellular location">
    <subcellularLocation>
        <location evidence="1 9">Cell inner membrane</location>
        <topology evidence="1 9">Multi-pass membrane protein</topology>
    </subcellularLocation>
</comment>
<feature type="transmembrane region" description="Helical" evidence="9">
    <location>
        <begin position="131"/>
        <end position="151"/>
    </location>
</feature>
<dbReference type="AlphaFoldDB" id="A0A853H2K1"/>
<evidence type="ECO:0000256" key="7">
    <source>
        <dbReference type="ARBA" id="ARBA00023136"/>
    </source>
</evidence>
<comment type="function">
    <text evidence="9">Part of the tripartite ATP-independent periplasmic (TRAP) transport system.</text>
</comment>
<keyword evidence="12" id="KW-1185">Reference proteome</keyword>
<comment type="similarity">
    <text evidence="8 9">Belongs to the TRAP transporter small permease family.</text>
</comment>
<keyword evidence="2 9" id="KW-0813">Transport</keyword>
<keyword evidence="4 9" id="KW-0997">Cell inner membrane</keyword>
<evidence type="ECO:0000256" key="2">
    <source>
        <dbReference type="ARBA" id="ARBA00022448"/>
    </source>
</evidence>
<dbReference type="GO" id="GO:0005886">
    <property type="term" value="C:plasma membrane"/>
    <property type="evidence" value="ECO:0007669"/>
    <property type="project" value="UniProtKB-SubCell"/>
</dbReference>
<keyword evidence="6 9" id="KW-1133">Transmembrane helix</keyword>
<keyword evidence="7 9" id="KW-0472">Membrane</keyword>
<dbReference type="InterPro" id="IPR055348">
    <property type="entry name" value="DctQ"/>
</dbReference>
<evidence type="ECO:0000256" key="6">
    <source>
        <dbReference type="ARBA" id="ARBA00022989"/>
    </source>
</evidence>
<evidence type="ECO:0000313" key="12">
    <source>
        <dbReference type="Proteomes" id="UP000554144"/>
    </source>
</evidence>
<dbReference type="InterPro" id="IPR007387">
    <property type="entry name" value="TRAP_DctQ"/>
</dbReference>
<organism evidence="11 12">
    <name type="scientific">Pollutimonas harenae</name>
    <dbReference type="NCBI Taxonomy" id="657015"/>
    <lineage>
        <taxon>Bacteria</taxon>
        <taxon>Pseudomonadati</taxon>
        <taxon>Pseudomonadota</taxon>
        <taxon>Betaproteobacteria</taxon>
        <taxon>Burkholderiales</taxon>
        <taxon>Alcaligenaceae</taxon>
        <taxon>Pollutimonas</taxon>
    </lineage>
</organism>
<evidence type="ECO:0000313" key="11">
    <source>
        <dbReference type="EMBL" id="NYT84803.1"/>
    </source>
</evidence>
<feature type="transmembrane region" description="Helical" evidence="9">
    <location>
        <begin position="53"/>
        <end position="71"/>
    </location>
</feature>
<keyword evidence="5 9" id="KW-0812">Transmembrane</keyword>
<evidence type="ECO:0000256" key="8">
    <source>
        <dbReference type="ARBA" id="ARBA00038436"/>
    </source>
</evidence>
<evidence type="ECO:0000256" key="9">
    <source>
        <dbReference type="RuleBase" id="RU369079"/>
    </source>
</evidence>
<dbReference type="PANTHER" id="PTHR35011">
    <property type="entry name" value="2,3-DIKETO-L-GULONATE TRAP TRANSPORTER SMALL PERMEASE PROTEIN YIAM"/>
    <property type="match status" value="1"/>
</dbReference>
<dbReference type="PANTHER" id="PTHR35011:SF4">
    <property type="entry name" value="SLL1102 PROTEIN"/>
    <property type="match status" value="1"/>
</dbReference>
<dbReference type="Pfam" id="PF04290">
    <property type="entry name" value="DctQ"/>
    <property type="match status" value="1"/>
</dbReference>
<dbReference type="OrthoDB" id="9795655at2"/>
<dbReference type="EMBL" id="JACCEV010000001">
    <property type="protein sequence ID" value="NYT84803.1"/>
    <property type="molecule type" value="Genomic_DNA"/>
</dbReference>
<feature type="transmembrane region" description="Helical" evidence="9">
    <location>
        <begin position="92"/>
        <end position="111"/>
    </location>
</feature>